<evidence type="ECO:0000313" key="7">
    <source>
        <dbReference type="Proteomes" id="UP000050515"/>
    </source>
</evidence>
<proteinExistence type="inferred from homology"/>
<comment type="pathway">
    <text evidence="3">Carbohydrate degradation; pentose phosphate pathway; D-ribose 5-phosphate from D-ribulose 5-phosphate (non-oxidative stage): step 1/1.</text>
</comment>
<dbReference type="AlphaFoldDB" id="A0A0P9CTV2"/>
<feature type="binding site" evidence="3">
    <location>
        <begin position="27"/>
        <end position="30"/>
    </location>
    <ligand>
        <name>substrate</name>
    </ligand>
</feature>
<protein>
    <recommendedName>
        <fullName evidence="3">Ribose-5-phosphate isomerase A</fullName>
        <ecNumber evidence="3">5.3.1.6</ecNumber>
    </recommendedName>
    <alternativeName>
        <fullName evidence="3">Phosphoriboisomerase A</fullName>
        <shortName evidence="3">PRI</shortName>
    </alternativeName>
</protein>
<evidence type="ECO:0000313" key="5">
    <source>
        <dbReference type="EMBL" id="KQB35187.1"/>
    </source>
</evidence>
<dbReference type="GO" id="GO:0005829">
    <property type="term" value="C:cytosol"/>
    <property type="evidence" value="ECO:0007669"/>
    <property type="project" value="TreeGrafter"/>
</dbReference>
<feature type="binding site" evidence="3">
    <location>
        <begin position="82"/>
        <end position="85"/>
    </location>
    <ligand>
        <name>substrate</name>
    </ligand>
</feature>
<dbReference type="PANTHER" id="PTHR11934:SF0">
    <property type="entry name" value="RIBOSE-5-PHOSPHATE ISOMERASE"/>
    <property type="match status" value="1"/>
</dbReference>
<reference evidence="4 7" key="1">
    <citation type="submission" date="2015-09" db="EMBL/GenBank/DDBJ databases">
        <title>Draft genome sequence of Acidiplasma aeolicum DSM 18409.</title>
        <authorList>
            <person name="Hemp J."/>
        </authorList>
    </citation>
    <scope>NUCLEOTIDE SEQUENCE [LARGE SCALE GENOMIC DNA]</scope>
    <source>
        <strain evidence="4 7">V</strain>
    </source>
</reference>
<organism evidence="4 7">
    <name type="scientific">Acidiplasma aeolicum</name>
    <dbReference type="NCBI Taxonomy" id="507754"/>
    <lineage>
        <taxon>Archaea</taxon>
        <taxon>Methanobacteriati</taxon>
        <taxon>Thermoplasmatota</taxon>
        <taxon>Thermoplasmata</taxon>
        <taxon>Thermoplasmatales</taxon>
        <taxon>Ferroplasmaceae</taxon>
        <taxon>Acidiplasma</taxon>
    </lineage>
</organism>
<dbReference type="NCBIfam" id="NF001924">
    <property type="entry name" value="PRK00702.1"/>
    <property type="match status" value="1"/>
</dbReference>
<dbReference type="RefSeq" id="WP_048102008.1">
    <property type="nucleotide sequence ID" value="NZ_JBBYJF010000001.1"/>
</dbReference>
<comment type="subunit">
    <text evidence="3">Homodimer.</text>
</comment>
<accession>A0A0P9CTV2</accession>
<comment type="function">
    <text evidence="3">Catalyzes the reversible conversion of ribose-5-phosphate to ribulose 5-phosphate.</text>
</comment>
<dbReference type="OrthoDB" id="19013at2157"/>
<dbReference type="Gene3D" id="3.30.70.260">
    <property type="match status" value="1"/>
</dbReference>
<gene>
    <name evidence="3" type="primary">rpiA</name>
    <name evidence="5" type="ORF">AOG54_03295</name>
    <name evidence="4" type="ORF">SE19_05860</name>
</gene>
<dbReference type="Pfam" id="PF06026">
    <property type="entry name" value="Rib_5-P_isom_A"/>
    <property type="match status" value="1"/>
</dbReference>
<dbReference type="InterPro" id="IPR037171">
    <property type="entry name" value="NagB/RpiA_transferase-like"/>
</dbReference>
<feature type="binding site" evidence="3">
    <location>
        <begin position="95"/>
        <end position="98"/>
    </location>
    <ligand>
        <name>substrate</name>
    </ligand>
</feature>
<dbReference type="SUPFAM" id="SSF100950">
    <property type="entry name" value="NagB/RpiA/CoA transferase-like"/>
    <property type="match status" value="1"/>
</dbReference>
<dbReference type="FunFam" id="3.40.50.1360:FF:000001">
    <property type="entry name" value="Ribose-5-phosphate isomerase A"/>
    <property type="match status" value="1"/>
</dbReference>
<keyword evidence="2 3" id="KW-0413">Isomerase</keyword>
<dbReference type="GO" id="GO:0004751">
    <property type="term" value="F:ribose-5-phosphate isomerase activity"/>
    <property type="evidence" value="ECO:0007669"/>
    <property type="project" value="UniProtKB-UniRule"/>
</dbReference>
<keyword evidence="6" id="KW-1185">Reference proteome</keyword>
<comment type="catalytic activity">
    <reaction evidence="1 3">
        <text>aldehydo-D-ribose 5-phosphate = D-ribulose 5-phosphate</text>
        <dbReference type="Rhea" id="RHEA:14657"/>
        <dbReference type="ChEBI" id="CHEBI:58121"/>
        <dbReference type="ChEBI" id="CHEBI:58273"/>
        <dbReference type="EC" id="5.3.1.6"/>
    </reaction>
</comment>
<sequence length="222" mass="24593">MFEEEKRAAAMEAIKHVKSGMKLGLGTGSTTRYFLDALGELVKSGKITDIIGVPTSKKTEEIANSYGIKTVNNINNIDIDFDGADEFDPDGNLIKGGGGALVREKIVAYNSKNVFIMVDSSKFSEKLHKFPLPVEVIPFMEDQTLSHIEELGAKCTFRDNKKFISDNGNYIIDCRFDYTDTGLEQKIKMIPGVVEVGIFHNITTKIFKGNGNTCEIIDIKKL</sequence>
<dbReference type="Gene3D" id="3.40.50.1360">
    <property type="match status" value="1"/>
</dbReference>
<dbReference type="CDD" id="cd01398">
    <property type="entry name" value="RPI_A"/>
    <property type="match status" value="1"/>
</dbReference>
<dbReference type="EC" id="5.3.1.6" evidence="3"/>
<dbReference type="HAMAP" id="MF_00170">
    <property type="entry name" value="Rib_5P_isom_A"/>
    <property type="match status" value="1"/>
</dbReference>
<dbReference type="PATRIC" id="fig|507754.4.peg.1735"/>
<dbReference type="InterPro" id="IPR020672">
    <property type="entry name" value="Ribose5P_isomerase_typA_subgr"/>
</dbReference>
<comment type="similarity">
    <text evidence="3">Belongs to the ribose 5-phosphate isomerase family.</text>
</comment>
<dbReference type="Proteomes" id="UP000050515">
    <property type="component" value="Unassembled WGS sequence"/>
</dbReference>
<evidence type="ECO:0000256" key="2">
    <source>
        <dbReference type="ARBA" id="ARBA00023235"/>
    </source>
</evidence>
<dbReference type="UniPathway" id="UPA00115">
    <property type="reaction ID" value="UER00412"/>
</dbReference>
<reference evidence="5 6" key="2">
    <citation type="submission" date="2015-09" db="EMBL/GenBank/DDBJ databases">
        <title>Heavy metals and arsenic resistance mechanisms in polyextremophilic archaea of the family Ferroplasmaceae.</title>
        <authorList>
            <person name="Bulaev A.G."/>
            <person name="Kanygina A.V."/>
        </authorList>
    </citation>
    <scope>NUCLEOTIDE SEQUENCE [LARGE SCALE GENOMIC DNA]</scope>
    <source>
        <strain evidence="5 6">VT</strain>
    </source>
</reference>
<dbReference type="EMBL" id="LKBG01000167">
    <property type="protein sequence ID" value="KQB35187.1"/>
    <property type="molecule type" value="Genomic_DNA"/>
</dbReference>
<dbReference type="SUPFAM" id="SSF75445">
    <property type="entry name" value="D-ribose-5-phosphate isomerase (RpiA), lid domain"/>
    <property type="match status" value="1"/>
</dbReference>
<name>A0A0P9CTV2_9ARCH</name>
<evidence type="ECO:0000313" key="6">
    <source>
        <dbReference type="Proteomes" id="UP000050320"/>
    </source>
</evidence>
<dbReference type="EMBL" id="LJCQ01000257">
    <property type="protein sequence ID" value="KPV46363.1"/>
    <property type="molecule type" value="Genomic_DNA"/>
</dbReference>
<feature type="binding site" evidence="3">
    <location>
        <position position="122"/>
    </location>
    <ligand>
        <name>substrate</name>
    </ligand>
</feature>
<dbReference type="GeneID" id="84221985"/>
<feature type="active site" description="Proton acceptor" evidence="3">
    <location>
        <position position="104"/>
    </location>
</feature>
<comment type="caution">
    <text evidence="4">The sequence shown here is derived from an EMBL/GenBank/DDBJ whole genome shotgun (WGS) entry which is preliminary data.</text>
</comment>
<evidence type="ECO:0000256" key="3">
    <source>
        <dbReference type="HAMAP-Rule" id="MF_00170"/>
    </source>
</evidence>
<evidence type="ECO:0000256" key="1">
    <source>
        <dbReference type="ARBA" id="ARBA00001713"/>
    </source>
</evidence>
<dbReference type="PANTHER" id="PTHR11934">
    <property type="entry name" value="RIBOSE-5-PHOSPHATE ISOMERASE"/>
    <property type="match status" value="1"/>
</dbReference>
<dbReference type="GO" id="GO:0009052">
    <property type="term" value="P:pentose-phosphate shunt, non-oxidative branch"/>
    <property type="evidence" value="ECO:0007669"/>
    <property type="project" value="UniProtKB-UniRule"/>
</dbReference>
<evidence type="ECO:0000313" key="4">
    <source>
        <dbReference type="EMBL" id="KPV46363.1"/>
    </source>
</evidence>
<dbReference type="GO" id="GO:0006014">
    <property type="term" value="P:D-ribose metabolic process"/>
    <property type="evidence" value="ECO:0007669"/>
    <property type="project" value="TreeGrafter"/>
</dbReference>
<dbReference type="NCBIfam" id="TIGR00021">
    <property type="entry name" value="rpiA"/>
    <property type="match status" value="1"/>
</dbReference>
<dbReference type="Proteomes" id="UP000050320">
    <property type="component" value="Unassembled WGS sequence"/>
</dbReference>
<dbReference type="InterPro" id="IPR004788">
    <property type="entry name" value="Ribose5P_isomerase_type_A"/>
</dbReference>